<dbReference type="EMBL" id="JMIH01000010">
    <property type="protein sequence ID" value="KEO75607.1"/>
    <property type="molecule type" value="Genomic_DNA"/>
</dbReference>
<feature type="chain" id="PRO_5001696316" description="Outer membrane protein beta-barrel domain-containing protein" evidence="1">
    <location>
        <begin position="22"/>
        <end position="231"/>
    </location>
</feature>
<evidence type="ECO:0000313" key="3">
    <source>
        <dbReference type="EMBL" id="KEO75607.1"/>
    </source>
</evidence>
<dbReference type="OrthoDB" id="947434at2"/>
<sequence>MTIKILAHLIFFMTLFGSAVAQVKWDIKAGINYSNISAKDQDGNKANTSSVPGIYLGMGVALPLSSQFSVHPSLIYAKRGFKQHGPASHLVWGEDFEGKVSYFELPVDLLYSQKIGPGNLLLAVGPYLGYGTGGSWTSKGTVLIGDILIEGSGDVAFQNDYSYGRDMNTIVYARPWDYGAHCKIGYSLFNHYTISLDIQRGLANLQPRWADYRPGGTLRNRSMGVSIGYSF</sequence>
<protein>
    <recommendedName>
        <fullName evidence="2">Outer membrane protein beta-barrel domain-containing protein</fullName>
    </recommendedName>
</protein>
<organism evidence="3 4">
    <name type="scientific">Anditalea andensis</name>
    <dbReference type="NCBI Taxonomy" id="1048983"/>
    <lineage>
        <taxon>Bacteria</taxon>
        <taxon>Pseudomonadati</taxon>
        <taxon>Bacteroidota</taxon>
        <taxon>Cytophagia</taxon>
        <taxon>Cytophagales</taxon>
        <taxon>Cytophagaceae</taxon>
        <taxon>Anditalea</taxon>
    </lineage>
</organism>
<dbReference type="eggNOG" id="ENOG5032ERD">
    <property type="taxonomic scope" value="Bacteria"/>
</dbReference>
<accession>A0A074LNZ4</accession>
<evidence type="ECO:0000256" key="1">
    <source>
        <dbReference type="SAM" id="SignalP"/>
    </source>
</evidence>
<dbReference type="RefSeq" id="WP_051719737.1">
    <property type="nucleotide sequence ID" value="NZ_JMIH01000010.1"/>
</dbReference>
<dbReference type="STRING" id="1048983.EL17_00505"/>
<evidence type="ECO:0000259" key="2">
    <source>
        <dbReference type="Pfam" id="PF13568"/>
    </source>
</evidence>
<keyword evidence="4" id="KW-1185">Reference proteome</keyword>
<evidence type="ECO:0000313" key="4">
    <source>
        <dbReference type="Proteomes" id="UP000027821"/>
    </source>
</evidence>
<comment type="caution">
    <text evidence="3">The sequence shown here is derived from an EMBL/GenBank/DDBJ whole genome shotgun (WGS) entry which is preliminary data.</text>
</comment>
<feature type="domain" description="Outer membrane protein beta-barrel" evidence="2">
    <location>
        <begin position="23"/>
        <end position="205"/>
    </location>
</feature>
<dbReference type="Pfam" id="PF13568">
    <property type="entry name" value="OMP_b-brl_2"/>
    <property type="match status" value="1"/>
</dbReference>
<dbReference type="Proteomes" id="UP000027821">
    <property type="component" value="Unassembled WGS sequence"/>
</dbReference>
<proteinExistence type="predicted"/>
<keyword evidence="1" id="KW-0732">Signal</keyword>
<name>A0A074LNZ4_9BACT</name>
<feature type="signal peptide" evidence="1">
    <location>
        <begin position="1"/>
        <end position="21"/>
    </location>
</feature>
<reference evidence="3 4" key="1">
    <citation type="submission" date="2014-04" db="EMBL/GenBank/DDBJ databases">
        <title>Characterization and application of a salt tolerant electro-active bacterium.</title>
        <authorList>
            <person name="Yang L."/>
            <person name="Wei S."/>
            <person name="Tay Q.X.M."/>
        </authorList>
    </citation>
    <scope>NUCLEOTIDE SEQUENCE [LARGE SCALE GENOMIC DNA]</scope>
    <source>
        <strain evidence="3 4">LY1</strain>
    </source>
</reference>
<dbReference type="AlphaFoldDB" id="A0A074LNZ4"/>
<dbReference type="InterPro" id="IPR025665">
    <property type="entry name" value="Beta-barrel_OMP_2"/>
</dbReference>
<gene>
    <name evidence="3" type="ORF">EL17_00505</name>
</gene>